<comment type="function">
    <text evidence="16 17">Catalyzes the last two sequential reactions in the de novo biosynthetic pathway for UDP-N-acetylglucosamine (UDP-GlcNAc). The C-terminal domain catalyzes the transfer of acetyl group from acetyl coenzyme A to glucosamine-1-phosphate (GlcN-1-P) to produce N-acetylglucosamine-1-phosphate (GlcNAc-1-P), which is converted into UDP-GlcNAc by the transfer of uridine 5-monophosphate (from uridine 5-triphosphate), a reaction catalyzed by the N-terminal domain.</text>
</comment>
<feature type="binding site" evidence="17">
    <location>
        <position position="78"/>
    </location>
    <ligand>
        <name>UDP-N-acetyl-alpha-D-glucosamine</name>
        <dbReference type="ChEBI" id="CHEBI:57705"/>
    </ligand>
</feature>
<gene>
    <name evidence="17 19" type="primary">glmU</name>
    <name evidence="19" type="ORF">F8O02_08415</name>
</gene>
<sequence length="483" mass="50436">MVDNNLAVIVLAAGQGTRMKSATPKVLHELAGRPMIGHVLAAAEALEPEHVILVARHQRERVEEAARELLPRVEIAAQGEVPGTGAAADAGLALLDDGFVGDVLITSGDVPLLGAGPLGAFLAAHRDAEAAASVLTASLPDPSGYGRVVRDGVGDVQAIVEDGDATDAQRAIHEINSGTYLFQANDLRRALEQVGTDNAQNEKYLTDAIGVLVAEGRKVIAHQIDDPVLVRGVNDRQQLAEVARELNDRIVRRWRLAGVTIQDATSTWIDVTVELGQDVTLLPGTQLRGTTVVQDEATVGPDTTLIDTEVGFGADVTRVHAISARIGENAHVGPFSYLRPGTVLGAEGKIGTFVETKNVTIGRGAKVPHLSYAGDAEIGEGSNIGAGTIFANYDGVHKHRSTVGPQVRTGAHNVFVAPVHIGAGVYSGAGTIIRKDVPAGALAITQAPQVNREGWVAEHRAGTASADAAEVALQHSGADENDD</sequence>
<comment type="cofactor">
    <cofactor evidence="17">
        <name>Mg(2+)</name>
        <dbReference type="ChEBI" id="CHEBI:18420"/>
    </cofactor>
    <text evidence="17">Binds 1 Mg(2+) ion per subunit.</text>
</comment>
<dbReference type="Proteomes" id="UP000481339">
    <property type="component" value="Unassembled WGS sequence"/>
</dbReference>
<dbReference type="InterPro" id="IPR029044">
    <property type="entry name" value="Nucleotide-diphossugar_trans"/>
</dbReference>
<dbReference type="GO" id="GO:0000902">
    <property type="term" value="P:cell morphogenesis"/>
    <property type="evidence" value="ECO:0007669"/>
    <property type="project" value="UniProtKB-UniRule"/>
</dbReference>
<dbReference type="GO" id="GO:0009252">
    <property type="term" value="P:peptidoglycan biosynthetic process"/>
    <property type="evidence" value="ECO:0007669"/>
    <property type="project" value="UniProtKB-UniRule"/>
</dbReference>
<evidence type="ECO:0000256" key="2">
    <source>
        <dbReference type="ARBA" id="ARBA00007947"/>
    </source>
</evidence>
<dbReference type="CDD" id="cd02540">
    <property type="entry name" value="GT2_GlmU_N_bac"/>
    <property type="match status" value="1"/>
</dbReference>
<dbReference type="InterPro" id="IPR011004">
    <property type="entry name" value="Trimer_LpxA-like_sf"/>
</dbReference>
<dbReference type="Gene3D" id="2.160.10.10">
    <property type="entry name" value="Hexapeptide repeat proteins"/>
    <property type="match status" value="1"/>
</dbReference>
<feature type="domain" description="MobA-like NTP transferase" evidence="18">
    <location>
        <begin position="8"/>
        <end position="138"/>
    </location>
</feature>
<dbReference type="CDD" id="cd03353">
    <property type="entry name" value="LbH_GlmU_C"/>
    <property type="match status" value="1"/>
</dbReference>
<dbReference type="InterPro" id="IPR050065">
    <property type="entry name" value="GlmU-like"/>
</dbReference>
<evidence type="ECO:0000259" key="18">
    <source>
        <dbReference type="Pfam" id="PF12804"/>
    </source>
</evidence>
<evidence type="ECO:0000256" key="7">
    <source>
        <dbReference type="ARBA" id="ARBA00022737"/>
    </source>
</evidence>
<evidence type="ECO:0000256" key="15">
    <source>
        <dbReference type="ARBA" id="ARBA00048493"/>
    </source>
</evidence>
<evidence type="ECO:0000256" key="9">
    <source>
        <dbReference type="ARBA" id="ARBA00022960"/>
    </source>
</evidence>
<comment type="catalytic activity">
    <reaction evidence="14 17">
        <text>alpha-D-glucosamine 1-phosphate + acetyl-CoA = N-acetyl-alpha-D-glucosamine 1-phosphate + CoA + H(+)</text>
        <dbReference type="Rhea" id="RHEA:13725"/>
        <dbReference type="ChEBI" id="CHEBI:15378"/>
        <dbReference type="ChEBI" id="CHEBI:57287"/>
        <dbReference type="ChEBI" id="CHEBI:57288"/>
        <dbReference type="ChEBI" id="CHEBI:57776"/>
        <dbReference type="ChEBI" id="CHEBI:58516"/>
        <dbReference type="EC" id="2.3.1.157"/>
    </reaction>
</comment>
<evidence type="ECO:0000256" key="4">
    <source>
        <dbReference type="ARBA" id="ARBA00022679"/>
    </source>
</evidence>
<comment type="similarity">
    <text evidence="2 17">In the N-terminal section; belongs to the N-acetylglucosamine-1-phosphate uridyltransferase family.</text>
</comment>
<comment type="caution">
    <text evidence="17">Lacks conserved residue(s) required for the propagation of feature annotation.</text>
</comment>
<dbReference type="GO" id="GO:0016020">
    <property type="term" value="C:membrane"/>
    <property type="evidence" value="ECO:0007669"/>
    <property type="project" value="GOC"/>
</dbReference>
<keyword evidence="4 17" id="KW-0808">Transferase</keyword>
<proteinExistence type="inferred from homology"/>
<feature type="binding site" evidence="17">
    <location>
        <position position="25"/>
    </location>
    <ligand>
        <name>UDP-N-acetyl-alpha-D-glucosamine</name>
        <dbReference type="ChEBI" id="CHEBI:57705"/>
    </ligand>
</feature>
<feature type="binding site" evidence="17">
    <location>
        <position position="386"/>
    </location>
    <ligand>
        <name>acetyl-CoA</name>
        <dbReference type="ChEBI" id="CHEBI:57288"/>
    </ligand>
</feature>
<keyword evidence="10 17" id="KW-0573">Peptidoglycan synthesis</keyword>
<feature type="binding site" evidence="17">
    <location>
        <position position="146"/>
    </location>
    <ligand>
        <name>UDP-N-acetyl-alpha-D-glucosamine</name>
        <dbReference type="ChEBI" id="CHEBI:57705"/>
    </ligand>
</feature>
<dbReference type="RefSeq" id="WP_158036804.1">
    <property type="nucleotide sequence ID" value="NZ_BAAAZV010000001.1"/>
</dbReference>
<dbReference type="GO" id="GO:0009245">
    <property type="term" value="P:lipid A biosynthetic process"/>
    <property type="evidence" value="ECO:0007669"/>
    <property type="project" value="UniProtKB-UniRule"/>
</dbReference>
<dbReference type="GO" id="GO:0000287">
    <property type="term" value="F:magnesium ion binding"/>
    <property type="evidence" value="ECO:0007669"/>
    <property type="project" value="UniProtKB-UniRule"/>
</dbReference>
<evidence type="ECO:0000256" key="5">
    <source>
        <dbReference type="ARBA" id="ARBA00022695"/>
    </source>
</evidence>
<comment type="catalytic activity">
    <reaction evidence="15 17">
        <text>N-acetyl-alpha-D-glucosamine 1-phosphate + UTP + H(+) = UDP-N-acetyl-alpha-D-glucosamine + diphosphate</text>
        <dbReference type="Rhea" id="RHEA:13509"/>
        <dbReference type="ChEBI" id="CHEBI:15378"/>
        <dbReference type="ChEBI" id="CHEBI:33019"/>
        <dbReference type="ChEBI" id="CHEBI:46398"/>
        <dbReference type="ChEBI" id="CHEBI:57705"/>
        <dbReference type="ChEBI" id="CHEBI:57776"/>
        <dbReference type="EC" id="2.7.7.23"/>
    </reaction>
</comment>
<dbReference type="EC" id="2.7.7.23" evidence="17"/>
<feature type="binding site" evidence="17">
    <location>
        <begin position="107"/>
        <end position="109"/>
    </location>
    <ligand>
        <name>UDP-N-acetyl-alpha-D-glucosamine</name>
        <dbReference type="ChEBI" id="CHEBI:57705"/>
    </ligand>
</feature>
<dbReference type="GO" id="GO:0008360">
    <property type="term" value="P:regulation of cell shape"/>
    <property type="evidence" value="ECO:0007669"/>
    <property type="project" value="UniProtKB-KW"/>
</dbReference>
<comment type="similarity">
    <text evidence="1 17">In the C-terminal section; belongs to the transferase hexapeptide repeat family.</text>
</comment>
<dbReference type="Gene3D" id="3.90.550.10">
    <property type="entry name" value="Spore Coat Polysaccharide Biosynthesis Protein SpsA, Chain A"/>
    <property type="match status" value="1"/>
</dbReference>
<evidence type="ECO:0000256" key="3">
    <source>
        <dbReference type="ARBA" id="ARBA00022490"/>
    </source>
</evidence>
<evidence type="ECO:0000256" key="12">
    <source>
        <dbReference type="ARBA" id="ARBA00023315"/>
    </source>
</evidence>
<comment type="pathway">
    <text evidence="17">Nucleotide-sugar biosynthesis; UDP-N-acetyl-alpha-D-glucosamine biosynthesis; UDP-N-acetyl-alpha-D-glucosamine from N-acetyl-alpha-D-glucosamine 1-phosphate: step 1/1.</text>
</comment>
<keyword evidence="8 17" id="KW-0460">Magnesium</keyword>
<evidence type="ECO:0000256" key="11">
    <source>
        <dbReference type="ARBA" id="ARBA00023268"/>
    </source>
</evidence>
<feature type="binding site" evidence="17">
    <location>
        <position position="234"/>
    </location>
    <ligand>
        <name>UDP-N-acetyl-alpha-D-glucosamine</name>
        <dbReference type="ChEBI" id="CHEBI:57705"/>
    </ligand>
</feature>
<dbReference type="UniPathway" id="UPA00113">
    <property type="reaction ID" value="UER00532"/>
</dbReference>
<feature type="binding site" evidence="17">
    <location>
        <position position="372"/>
    </location>
    <ligand>
        <name>UDP-N-acetyl-alpha-D-glucosamine</name>
        <dbReference type="ChEBI" id="CHEBI:57705"/>
    </ligand>
</feature>
<feature type="region of interest" description="Pyrophosphorylase" evidence="17">
    <location>
        <begin position="1"/>
        <end position="236"/>
    </location>
</feature>
<dbReference type="GO" id="GO:0005737">
    <property type="term" value="C:cytoplasm"/>
    <property type="evidence" value="ECO:0007669"/>
    <property type="project" value="UniProtKB-SubCell"/>
</dbReference>
<evidence type="ECO:0000256" key="16">
    <source>
        <dbReference type="ARBA" id="ARBA00049628"/>
    </source>
</evidence>
<keyword evidence="13 17" id="KW-0961">Cell wall biogenesis/degradation</keyword>
<dbReference type="GO" id="GO:0006048">
    <property type="term" value="P:UDP-N-acetylglucosamine biosynthetic process"/>
    <property type="evidence" value="ECO:0007669"/>
    <property type="project" value="UniProtKB-UniPathway"/>
</dbReference>
<comment type="subcellular location">
    <subcellularLocation>
        <location evidence="17">Cytoplasm</location>
    </subcellularLocation>
</comment>
<evidence type="ECO:0000256" key="13">
    <source>
        <dbReference type="ARBA" id="ARBA00023316"/>
    </source>
</evidence>
<comment type="caution">
    <text evidence="19">The sequence shown here is derived from an EMBL/GenBank/DDBJ whole genome shotgun (WGS) entry which is preliminary data.</text>
</comment>
<accession>A0A7C8FJI8</accession>
<dbReference type="SUPFAM" id="SSF51161">
    <property type="entry name" value="Trimeric LpxA-like enzymes"/>
    <property type="match status" value="1"/>
</dbReference>
<dbReference type="NCBIfam" id="TIGR01173">
    <property type="entry name" value="glmU"/>
    <property type="match status" value="1"/>
</dbReference>
<name>A0A7C8FJI8_9MICO</name>
<evidence type="ECO:0000256" key="8">
    <source>
        <dbReference type="ARBA" id="ARBA00022842"/>
    </source>
</evidence>
<keyword evidence="20" id="KW-1185">Reference proteome</keyword>
<evidence type="ECO:0000256" key="10">
    <source>
        <dbReference type="ARBA" id="ARBA00022984"/>
    </source>
</evidence>
<dbReference type="InterPro" id="IPR025877">
    <property type="entry name" value="MobA-like_NTP_Trfase"/>
</dbReference>
<comment type="pathway">
    <text evidence="17">Bacterial outer membrane biogenesis; LPS lipid A biosynthesis.</text>
</comment>
<comment type="subunit">
    <text evidence="17">Homotrimer.</text>
</comment>
<dbReference type="NCBIfam" id="NF010932">
    <property type="entry name" value="PRK14352.1"/>
    <property type="match status" value="1"/>
</dbReference>
<feature type="region of interest" description="Linker" evidence="17">
    <location>
        <begin position="237"/>
        <end position="257"/>
    </location>
</feature>
<reference evidence="19 20" key="1">
    <citation type="submission" date="2019-09" db="EMBL/GenBank/DDBJ databases">
        <title>Phylogeny of genus Pseudoclavibacter and closely related genus.</title>
        <authorList>
            <person name="Li Y."/>
        </authorList>
    </citation>
    <scope>NUCLEOTIDE SEQUENCE [LARGE SCALE GENOMIC DNA]</scope>
    <source>
        <strain evidence="19 20">JCM 16921</strain>
    </source>
</reference>
<dbReference type="PANTHER" id="PTHR43584">
    <property type="entry name" value="NUCLEOTIDYL TRANSFERASE"/>
    <property type="match status" value="1"/>
</dbReference>
<keyword evidence="6 17" id="KW-0479">Metal-binding</keyword>
<dbReference type="GO" id="GO:0003977">
    <property type="term" value="F:UDP-N-acetylglucosamine diphosphorylase activity"/>
    <property type="evidence" value="ECO:0007669"/>
    <property type="project" value="UniProtKB-UniRule"/>
</dbReference>
<dbReference type="AlphaFoldDB" id="A0A7C8FJI8"/>
<dbReference type="OrthoDB" id="9775031at2"/>
<feature type="binding site" evidence="17">
    <location>
        <position position="234"/>
    </location>
    <ligand>
        <name>Mg(2+)</name>
        <dbReference type="ChEBI" id="CHEBI:18420"/>
    </ligand>
</feature>
<comment type="pathway">
    <text evidence="17">Nucleotide-sugar biosynthesis; UDP-N-acetyl-alpha-D-glucosamine biosynthesis; N-acetyl-alpha-D-glucosamine 1-phosphate from alpha-D-glucosamine 6-phosphate (route II): step 2/2.</text>
</comment>
<dbReference type="EMBL" id="WBKA01000008">
    <property type="protein sequence ID" value="KAB1631219.1"/>
    <property type="molecule type" value="Genomic_DNA"/>
</dbReference>
<evidence type="ECO:0000256" key="6">
    <source>
        <dbReference type="ARBA" id="ARBA00022723"/>
    </source>
</evidence>
<keyword evidence="5 17" id="KW-0548">Nucleotidyltransferase</keyword>
<evidence type="ECO:0000256" key="17">
    <source>
        <dbReference type="HAMAP-Rule" id="MF_01631"/>
    </source>
</evidence>
<dbReference type="Pfam" id="PF12804">
    <property type="entry name" value="NTP_transf_3"/>
    <property type="match status" value="1"/>
</dbReference>
<feature type="binding site" evidence="17">
    <location>
        <position position="383"/>
    </location>
    <ligand>
        <name>UDP-N-acetyl-alpha-D-glucosamine</name>
        <dbReference type="ChEBI" id="CHEBI:57705"/>
    </ligand>
</feature>
<organism evidence="19 20">
    <name type="scientific">Pseudoclavibacter caeni</name>
    <dbReference type="NCBI Taxonomy" id="908846"/>
    <lineage>
        <taxon>Bacteria</taxon>
        <taxon>Bacillati</taxon>
        <taxon>Actinomycetota</taxon>
        <taxon>Actinomycetes</taxon>
        <taxon>Micrococcales</taxon>
        <taxon>Microbacteriaceae</taxon>
        <taxon>Pseudoclavibacter</taxon>
    </lineage>
</organism>
<keyword evidence="7 17" id="KW-0677">Repeat</keyword>
<dbReference type="InterPro" id="IPR038009">
    <property type="entry name" value="GlmU_C_LbH"/>
</dbReference>
<keyword evidence="3 17" id="KW-0963">Cytoplasm</keyword>
<feature type="binding site" evidence="17">
    <location>
        <position position="357"/>
    </location>
    <ligand>
        <name>UDP-N-acetyl-alpha-D-glucosamine</name>
        <dbReference type="ChEBI" id="CHEBI:57705"/>
    </ligand>
</feature>
<feature type="binding site" evidence="17">
    <location>
        <position position="109"/>
    </location>
    <ligand>
        <name>Mg(2+)</name>
        <dbReference type="ChEBI" id="CHEBI:18420"/>
    </ligand>
</feature>
<dbReference type="PANTHER" id="PTHR43584:SF3">
    <property type="entry name" value="BIFUNCTIONAL PROTEIN GLMU"/>
    <property type="match status" value="1"/>
</dbReference>
<dbReference type="GO" id="GO:0071555">
    <property type="term" value="P:cell wall organization"/>
    <property type="evidence" value="ECO:0007669"/>
    <property type="project" value="UniProtKB-KW"/>
</dbReference>
<protein>
    <recommendedName>
        <fullName evidence="17">Bifunctional protein GlmU</fullName>
    </recommendedName>
    <domain>
        <recommendedName>
            <fullName evidence="17">UDP-N-acetylglucosamine pyrophosphorylase</fullName>
            <ecNumber evidence="17">2.7.7.23</ecNumber>
        </recommendedName>
        <alternativeName>
            <fullName evidence="17">N-acetylglucosamine-1-phosphate uridyltransferase</fullName>
        </alternativeName>
    </domain>
    <domain>
        <recommendedName>
            <fullName evidence="17">Glucosamine-1-phosphate N-acetyltransferase</fullName>
            <ecNumber evidence="17">2.3.1.157</ecNumber>
        </recommendedName>
    </domain>
</protein>
<dbReference type="GO" id="GO:0019134">
    <property type="term" value="F:glucosamine-1-phosphate N-acetyltransferase activity"/>
    <property type="evidence" value="ECO:0007669"/>
    <property type="project" value="UniProtKB-UniRule"/>
</dbReference>
<feature type="binding site" evidence="17">
    <location>
        <position position="161"/>
    </location>
    <ligand>
        <name>UDP-N-acetyl-alpha-D-glucosamine</name>
        <dbReference type="ChEBI" id="CHEBI:57705"/>
    </ligand>
</feature>
<dbReference type="UniPathway" id="UPA00973"/>
<evidence type="ECO:0000313" key="19">
    <source>
        <dbReference type="EMBL" id="KAB1631219.1"/>
    </source>
</evidence>
<keyword evidence="9 17" id="KW-0133">Cell shape</keyword>
<feature type="binding site" evidence="17">
    <location>
        <begin position="392"/>
        <end position="393"/>
    </location>
    <ligand>
        <name>acetyl-CoA</name>
        <dbReference type="ChEBI" id="CHEBI:57288"/>
    </ligand>
</feature>
<evidence type="ECO:0000256" key="14">
    <source>
        <dbReference type="ARBA" id="ARBA00048247"/>
    </source>
</evidence>
<keyword evidence="11 17" id="KW-0511">Multifunctional enzyme</keyword>
<evidence type="ECO:0000256" key="1">
    <source>
        <dbReference type="ARBA" id="ARBA00007707"/>
    </source>
</evidence>
<feature type="active site" description="Proton acceptor" evidence="17">
    <location>
        <position position="369"/>
    </location>
</feature>
<feature type="region of interest" description="N-acetyltransferase" evidence="17">
    <location>
        <begin position="258"/>
        <end position="483"/>
    </location>
</feature>
<feature type="binding site" evidence="17">
    <location>
        <position position="429"/>
    </location>
    <ligand>
        <name>acetyl-CoA</name>
        <dbReference type="ChEBI" id="CHEBI:57288"/>
    </ligand>
</feature>
<dbReference type="HAMAP" id="MF_01631">
    <property type="entry name" value="GlmU"/>
    <property type="match status" value="1"/>
</dbReference>
<dbReference type="EC" id="2.3.1.157" evidence="17"/>
<dbReference type="InterPro" id="IPR005882">
    <property type="entry name" value="Bifunctional_GlmU"/>
</dbReference>
<feature type="binding site" evidence="17">
    <location>
        <position position="339"/>
    </location>
    <ligand>
        <name>UDP-N-acetyl-alpha-D-glucosamine</name>
        <dbReference type="ChEBI" id="CHEBI:57705"/>
    </ligand>
</feature>
<keyword evidence="12 17" id="KW-0012">Acyltransferase</keyword>
<feature type="binding site" evidence="17">
    <location>
        <begin position="11"/>
        <end position="14"/>
    </location>
    <ligand>
        <name>UDP-N-acetyl-alpha-D-glucosamine</name>
        <dbReference type="ChEBI" id="CHEBI:57705"/>
    </ligand>
</feature>
<feature type="binding site" evidence="17">
    <location>
        <position position="176"/>
    </location>
    <ligand>
        <name>UDP-N-acetyl-alpha-D-glucosamine</name>
        <dbReference type="ChEBI" id="CHEBI:57705"/>
    </ligand>
</feature>
<feature type="binding site" evidence="17">
    <location>
        <begin position="83"/>
        <end position="84"/>
    </location>
    <ligand>
        <name>UDP-N-acetyl-alpha-D-glucosamine</name>
        <dbReference type="ChEBI" id="CHEBI:57705"/>
    </ligand>
</feature>
<evidence type="ECO:0000313" key="20">
    <source>
        <dbReference type="Proteomes" id="UP000481339"/>
    </source>
</evidence>
<dbReference type="SUPFAM" id="SSF53448">
    <property type="entry name" value="Nucleotide-diphospho-sugar transferases"/>
    <property type="match status" value="1"/>
</dbReference>